<dbReference type="EMBL" id="FOAS01000002">
    <property type="protein sequence ID" value="SEK39806.1"/>
    <property type="molecule type" value="Genomic_DNA"/>
</dbReference>
<proteinExistence type="predicted"/>
<dbReference type="RefSeq" id="WP_074864664.1">
    <property type="nucleotide sequence ID" value="NZ_FOAS01000002.1"/>
</dbReference>
<dbReference type="STRING" id="1429083.GCA_001885685_02906"/>
<reference evidence="1 2" key="1">
    <citation type="submission" date="2016-10" db="EMBL/GenBank/DDBJ databases">
        <authorList>
            <person name="de Groot N.N."/>
        </authorList>
    </citation>
    <scope>NUCLEOTIDE SEQUENCE [LARGE SCALE GENOMIC DNA]</scope>
    <source>
        <strain evidence="1 2">JCM 19513</strain>
    </source>
</reference>
<keyword evidence="2" id="KW-1185">Reference proteome</keyword>
<organism evidence="1 2">
    <name type="scientific">Atopomonas hussainii</name>
    <dbReference type="NCBI Taxonomy" id="1429083"/>
    <lineage>
        <taxon>Bacteria</taxon>
        <taxon>Pseudomonadati</taxon>
        <taxon>Pseudomonadota</taxon>
        <taxon>Gammaproteobacteria</taxon>
        <taxon>Pseudomonadales</taxon>
        <taxon>Pseudomonadaceae</taxon>
        <taxon>Atopomonas</taxon>
    </lineage>
</organism>
<evidence type="ECO:0000313" key="1">
    <source>
        <dbReference type="EMBL" id="SEK39806.1"/>
    </source>
</evidence>
<gene>
    <name evidence="1" type="ORF">SAMN05216214_102140</name>
</gene>
<accession>A0A1H7GNT1</accession>
<protein>
    <submittedName>
        <fullName evidence="1">Uncharacterized protein</fullName>
    </submittedName>
</protein>
<dbReference type="Proteomes" id="UP000185766">
    <property type="component" value="Unassembled WGS sequence"/>
</dbReference>
<name>A0A1H7GNT1_9GAMM</name>
<evidence type="ECO:0000313" key="2">
    <source>
        <dbReference type="Proteomes" id="UP000185766"/>
    </source>
</evidence>
<sequence length="95" mass="10470">MESLPILLEDQTGEQRSTHTARLGIRLNDRDLWLESDGKGGLVIYAEAHESDDEIPVLVVKPQAVNQLNLSVALEPAEGEECLPDCGCDDHQHSH</sequence>
<dbReference type="AlphaFoldDB" id="A0A1H7GNT1"/>